<keyword evidence="6 7" id="KW-0472">Membrane</keyword>
<evidence type="ECO:0000256" key="4">
    <source>
        <dbReference type="ARBA" id="ARBA00022692"/>
    </source>
</evidence>
<evidence type="ECO:0000313" key="8">
    <source>
        <dbReference type="EMBL" id="KPV53195.1"/>
    </source>
</evidence>
<keyword evidence="9" id="KW-1185">Reference proteome</keyword>
<accession>A0A0P9DSM9</accession>
<dbReference type="GO" id="GO:0022857">
    <property type="term" value="F:transmembrane transporter activity"/>
    <property type="evidence" value="ECO:0007669"/>
    <property type="project" value="InterPro"/>
</dbReference>
<gene>
    <name evidence="8" type="ORF">SE17_11050</name>
</gene>
<dbReference type="GO" id="GO:0005886">
    <property type="term" value="C:plasma membrane"/>
    <property type="evidence" value="ECO:0007669"/>
    <property type="project" value="UniProtKB-SubCell"/>
</dbReference>
<proteinExistence type="predicted"/>
<comment type="subcellular location">
    <subcellularLocation>
        <location evidence="1">Cell membrane</location>
        <topology evidence="1">Multi-pass membrane protein</topology>
    </subcellularLocation>
</comment>
<dbReference type="SUPFAM" id="SSF103473">
    <property type="entry name" value="MFS general substrate transporter"/>
    <property type="match status" value="1"/>
</dbReference>
<evidence type="ECO:0000256" key="2">
    <source>
        <dbReference type="ARBA" id="ARBA00022448"/>
    </source>
</evidence>
<keyword evidence="4 7" id="KW-0812">Transmembrane</keyword>
<feature type="transmembrane region" description="Helical" evidence="7">
    <location>
        <begin position="82"/>
        <end position="101"/>
    </location>
</feature>
<evidence type="ECO:0000256" key="5">
    <source>
        <dbReference type="ARBA" id="ARBA00022989"/>
    </source>
</evidence>
<feature type="non-terminal residue" evidence="8">
    <location>
        <position position="275"/>
    </location>
</feature>
<dbReference type="PANTHER" id="PTHR43266">
    <property type="entry name" value="MACROLIDE-EFFLUX PROTEIN"/>
    <property type="match status" value="1"/>
</dbReference>
<organism evidence="8 9">
    <name type="scientific">Kouleothrix aurantiaca</name>
    <dbReference type="NCBI Taxonomy" id="186479"/>
    <lineage>
        <taxon>Bacteria</taxon>
        <taxon>Bacillati</taxon>
        <taxon>Chloroflexota</taxon>
        <taxon>Chloroflexia</taxon>
        <taxon>Chloroflexales</taxon>
        <taxon>Roseiflexineae</taxon>
        <taxon>Roseiflexaceae</taxon>
        <taxon>Kouleothrix</taxon>
    </lineage>
</organism>
<feature type="transmembrane region" description="Helical" evidence="7">
    <location>
        <begin position="146"/>
        <end position="168"/>
    </location>
</feature>
<feature type="transmembrane region" description="Helical" evidence="7">
    <location>
        <begin position="174"/>
        <end position="193"/>
    </location>
</feature>
<feature type="transmembrane region" description="Helical" evidence="7">
    <location>
        <begin position="21"/>
        <end position="46"/>
    </location>
</feature>
<dbReference type="InterPro" id="IPR011701">
    <property type="entry name" value="MFS"/>
</dbReference>
<dbReference type="InterPro" id="IPR036259">
    <property type="entry name" value="MFS_trans_sf"/>
</dbReference>
<feature type="transmembrane region" description="Helical" evidence="7">
    <location>
        <begin position="52"/>
        <end position="75"/>
    </location>
</feature>
<evidence type="ECO:0000313" key="9">
    <source>
        <dbReference type="Proteomes" id="UP000050509"/>
    </source>
</evidence>
<dbReference type="Gene3D" id="1.20.1250.20">
    <property type="entry name" value="MFS general substrate transporter like domains"/>
    <property type="match status" value="1"/>
</dbReference>
<reference evidence="8 9" key="1">
    <citation type="submission" date="2015-09" db="EMBL/GenBank/DDBJ databases">
        <title>Draft genome sequence of Kouleothrix aurantiaca JCM 19913.</title>
        <authorList>
            <person name="Hemp J."/>
        </authorList>
    </citation>
    <scope>NUCLEOTIDE SEQUENCE [LARGE SCALE GENOMIC DNA]</scope>
    <source>
        <strain evidence="8 9">COM-B</strain>
    </source>
</reference>
<dbReference type="Proteomes" id="UP000050509">
    <property type="component" value="Unassembled WGS sequence"/>
</dbReference>
<feature type="transmembrane region" description="Helical" evidence="7">
    <location>
        <begin position="107"/>
        <end position="125"/>
    </location>
</feature>
<keyword evidence="2" id="KW-0813">Transport</keyword>
<name>A0A0P9DSM9_9CHLR</name>
<evidence type="ECO:0008006" key="10">
    <source>
        <dbReference type="Google" id="ProtNLM"/>
    </source>
</evidence>
<protein>
    <recommendedName>
        <fullName evidence="10">MFS transporter</fullName>
    </recommendedName>
</protein>
<evidence type="ECO:0000256" key="1">
    <source>
        <dbReference type="ARBA" id="ARBA00004651"/>
    </source>
</evidence>
<dbReference type="Pfam" id="PF07690">
    <property type="entry name" value="MFS_1"/>
    <property type="match status" value="1"/>
</dbReference>
<sequence>MSTQSVGYLGLLRNNIAFRRLWYGQVVSQLGDWFDSIALFALLLRLTGSGQAVGALMVAQFLPAAFVGMFAGVVVDRLPRKLVMIASNLGCAALVLLFLLVRDASQIWIIYVVAIGKMSLVAFFDPARTAITPNITTRDQLIAANAISGATWSAMLAVGAALGGVVAGTLGTDAAFILDAASFVLAALFIWAVPVHETHHHERTPTSGLHELREGLAYVFSRYDIAVYTLTKGLWSLGGGVLLLLTLFGRQVFSLGADGALSIGLLYAARGVGAG</sequence>
<dbReference type="PANTHER" id="PTHR43266:SF2">
    <property type="entry name" value="MAJOR FACILITATOR SUPERFAMILY (MFS) PROFILE DOMAIN-CONTAINING PROTEIN"/>
    <property type="match status" value="1"/>
</dbReference>
<dbReference type="AlphaFoldDB" id="A0A0P9DSM9"/>
<dbReference type="EMBL" id="LJCR01000317">
    <property type="protein sequence ID" value="KPV53195.1"/>
    <property type="molecule type" value="Genomic_DNA"/>
</dbReference>
<keyword evidence="5 7" id="KW-1133">Transmembrane helix</keyword>
<keyword evidence="3" id="KW-1003">Cell membrane</keyword>
<evidence type="ECO:0000256" key="7">
    <source>
        <dbReference type="SAM" id="Phobius"/>
    </source>
</evidence>
<evidence type="ECO:0000256" key="6">
    <source>
        <dbReference type="ARBA" id="ARBA00023136"/>
    </source>
</evidence>
<evidence type="ECO:0000256" key="3">
    <source>
        <dbReference type="ARBA" id="ARBA00022475"/>
    </source>
</evidence>
<dbReference type="CDD" id="cd06173">
    <property type="entry name" value="MFS_MefA_like"/>
    <property type="match status" value="1"/>
</dbReference>
<comment type="caution">
    <text evidence="8">The sequence shown here is derived from an EMBL/GenBank/DDBJ whole genome shotgun (WGS) entry which is preliminary data.</text>
</comment>